<reference evidence="1" key="2">
    <citation type="submission" date="2023-05" db="EMBL/GenBank/DDBJ databases">
        <authorList>
            <consortium name="Lawrence Berkeley National Laboratory"/>
            <person name="Steindorff A."/>
            <person name="Hensen N."/>
            <person name="Bonometti L."/>
            <person name="Westerberg I."/>
            <person name="Brannstrom I.O."/>
            <person name="Guillou S."/>
            <person name="Cros-Aarteil S."/>
            <person name="Calhoun S."/>
            <person name="Haridas S."/>
            <person name="Kuo A."/>
            <person name="Mondo S."/>
            <person name="Pangilinan J."/>
            <person name="Riley R."/>
            <person name="Labutti K."/>
            <person name="Andreopoulos B."/>
            <person name="Lipzen A."/>
            <person name="Chen C."/>
            <person name="Yanf M."/>
            <person name="Daum C."/>
            <person name="Ng V."/>
            <person name="Clum A."/>
            <person name="Ohm R."/>
            <person name="Martin F."/>
            <person name="Silar P."/>
            <person name="Natvig D."/>
            <person name="Lalanne C."/>
            <person name="Gautier V."/>
            <person name="Ament-Velasquez S.L."/>
            <person name="Kruys A."/>
            <person name="Hutchinson M.I."/>
            <person name="Powell A.J."/>
            <person name="Barry K."/>
            <person name="Miller A.N."/>
            <person name="Grigoriev I.V."/>
            <person name="Debuchy R."/>
            <person name="Gladieux P."/>
            <person name="Thoren M.H."/>
            <person name="Johannesson H."/>
        </authorList>
    </citation>
    <scope>NUCLEOTIDE SEQUENCE</scope>
    <source>
        <strain evidence="1">CBS 892.96</strain>
    </source>
</reference>
<reference evidence="1" key="1">
    <citation type="journal article" date="2023" name="Mol. Phylogenet. Evol.">
        <title>Genome-scale phylogeny and comparative genomics of the fungal order Sordariales.</title>
        <authorList>
            <person name="Hensen N."/>
            <person name="Bonometti L."/>
            <person name="Westerberg I."/>
            <person name="Brannstrom I.O."/>
            <person name="Guillou S."/>
            <person name="Cros-Aarteil S."/>
            <person name="Calhoun S."/>
            <person name="Haridas S."/>
            <person name="Kuo A."/>
            <person name="Mondo S."/>
            <person name="Pangilinan J."/>
            <person name="Riley R."/>
            <person name="LaButti K."/>
            <person name="Andreopoulos B."/>
            <person name="Lipzen A."/>
            <person name="Chen C."/>
            <person name="Yan M."/>
            <person name="Daum C."/>
            <person name="Ng V."/>
            <person name="Clum A."/>
            <person name="Steindorff A."/>
            <person name="Ohm R.A."/>
            <person name="Martin F."/>
            <person name="Silar P."/>
            <person name="Natvig D.O."/>
            <person name="Lalanne C."/>
            <person name="Gautier V."/>
            <person name="Ament-Velasquez S.L."/>
            <person name="Kruys A."/>
            <person name="Hutchinson M.I."/>
            <person name="Powell A.J."/>
            <person name="Barry K."/>
            <person name="Miller A.N."/>
            <person name="Grigoriev I.V."/>
            <person name="Debuchy R."/>
            <person name="Gladieux P."/>
            <person name="Hiltunen Thoren M."/>
            <person name="Johannesson H."/>
        </authorList>
    </citation>
    <scope>NUCLEOTIDE SEQUENCE</scope>
    <source>
        <strain evidence="1">CBS 892.96</strain>
    </source>
</reference>
<name>A0AAN6W6X9_9PEZI</name>
<sequence>MCWLVWAGGRLVGLSPEGPYYKMLGDGGRDLGSSSGFDTFRLVNVAAVLNDSGIHDDNADGIVEPDRRLKDSGLWYPRAPPDDIKLNGDFCPIKSFLSGFEPISERLVVEYNRGEIPEKCRKFGRGRVPEPYYRKTIGFAINGPGGERIVAVNIRQKHSIYREATHYTEEVLASPEICTNHGRSCYFAINDEHDRDYIVAFKESRFSVKHGMPITGFYGAQNYQSNLAALGVMTESDLVKTYRLSFEAHQLQFKVHPAH</sequence>
<comment type="caution">
    <text evidence="1">The sequence shown here is derived from an EMBL/GenBank/DDBJ whole genome shotgun (WGS) entry which is preliminary data.</text>
</comment>
<proteinExistence type="predicted"/>
<accession>A0AAN6W6X9</accession>
<dbReference type="AlphaFoldDB" id="A0AAN6W6X9"/>
<organism evidence="1 2">
    <name type="scientific">Triangularia setosa</name>
    <dbReference type="NCBI Taxonomy" id="2587417"/>
    <lineage>
        <taxon>Eukaryota</taxon>
        <taxon>Fungi</taxon>
        <taxon>Dikarya</taxon>
        <taxon>Ascomycota</taxon>
        <taxon>Pezizomycotina</taxon>
        <taxon>Sordariomycetes</taxon>
        <taxon>Sordariomycetidae</taxon>
        <taxon>Sordariales</taxon>
        <taxon>Podosporaceae</taxon>
        <taxon>Triangularia</taxon>
    </lineage>
</organism>
<gene>
    <name evidence="1" type="ORF">QBC36DRAFT_292194</name>
</gene>
<dbReference type="EMBL" id="MU866269">
    <property type="protein sequence ID" value="KAK4174692.1"/>
    <property type="molecule type" value="Genomic_DNA"/>
</dbReference>
<evidence type="ECO:0000313" key="1">
    <source>
        <dbReference type="EMBL" id="KAK4174692.1"/>
    </source>
</evidence>
<keyword evidence="2" id="KW-1185">Reference proteome</keyword>
<dbReference type="Proteomes" id="UP001302321">
    <property type="component" value="Unassembled WGS sequence"/>
</dbReference>
<evidence type="ECO:0000313" key="2">
    <source>
        <dbReference type="Proteomes" id="UP001302321"/>
    </source>
</evidence>
<protein>
    <submittedName>
        <fullName evidence="1">Uncharacterized protein</fullName>
    </submittedName>
</protein>